<evidence type="ECO:0000313" key="2">
    <source>
        <dbReference type="Proteomes" id="UP000466442"/>
    </source>
</evidence>
<proteinExistence type="predicted"/>
<dbReference type="AlphaFoldDB" id="A0A8S9XPY2"/>
<dbReference type="EMBL" id="WIXP02000005">
    <property type="protein sequence ID" value="KAF6210997.1"/>
    <property type="molecule type" value="Genomic_DNA"/>
</dbReference>
<organism evidence="1 2">
    <name type="scientific">Apolygus lucorum</name>
    <name type="common">Small green plant bug</name>
    <name type="synonym">Lygocoris lucorum</name>
    <dbReference type="NCBI Taxonomy" id="248454"/>
    <lineage>
        <taxon>Eukaryota</taxon>
        <taxon>Metazoa</taxon>
        <taxon>Ecdysozoa</taxon>
        <taxon>Arthropoda</taxon>
        <taxon>Hexapoda</taxon>
        <taxon>Insecta</taxon>
        <taxon>Pterygota</taxon>
        <taxon>Neoptera</taxon>
        <taxon>Paraneoptera</taxon>
        <taxon>Hemiptera</taxon>
        <taxon>Heteroptera</taxon>
        <taxon>Panheteroptera</taxon>
        <taxon>Cimicomorpha</taxon>
        <taxon>Miridae</taxon>
        <taxon>Mirini</taxon>
        <taxon>Apolygus</taxon>
    </lineage>
</organism>
<keyword evidence="2" id="KW-1185">Reference proteome</keyword>
<protein>
    <submittedName>
        <fullName evidence="1">Uncharacterized protein</fullName>
    </submittedName>
</protein>
<comment type="caution">
    <text evidence="1">The sequence shown here is derived from an EMBL/GenBank/DDBJ whole genome shotgun (WGS) entry which is preliminary data.</text>
</comment>
<evidence type="ECO:0000313" key="1">
    <source>
        <dbReference type="EMBL" id="KAF6210997.1"/>
    </source>
</evidence>
<name>A0A8S9XPY2_APOLU</name>
<reference evidence="1" key="1">
    <citation type="journal article" date="2021" name="Mol. Ecol. Resour.">
        <title>Apolygus lucorum genome provides insights into omnivorousness and mesophyll feeding.</title>
        <authorList>
            <person name="Liu Y."/>
            <person name="Liu H."/>
            <person name="Wang H."/>
            <person name="Huang T."/>
            <person name="Liu B."/>
            <person name="Yang B."/>
            <person name="Yin L."/>
            <person name="Li B."/>
            <person name="Zhang Y."/>
            <person name="Zhang S."/>
            <person name="Jiang F."/>
            <person name="Zhang X."/>
            <person name="Ren Y."/>
            <person name="Wang B."/>
            <person name="Wang S."/>
            <person name="Lu Y."/>
            <person name="Wu K."/>
            <person name="Fan W."/>
            <person name="Wang G."/>
        </authorList>
    </citation>
    <scope>NUCLEOTIDE SEQUENCE</scope>
    <source>
        <strain evidence="1">12Hb</strain>
    </source>
</reference>
<gene>
    <name evidence="1" type="ORF">GE061_014110</name>
</gene>
<accession>A0A8S9XPY2</accession>
<sequence>RTRQRRPVFQNKVLTSPNIPDGLHSLFLNFKPYES</sequence>
<dbReference type="Proteomes" id="UP000466442">
    <property type="component" value="Linkage Group LG5"/>
</dbReference>
<feature type="non-terminal residue" evidence="1">
    <location>
        <position position="35"/>
    </location>
</feature>